<accession>A0A1S2Z351</accession>
<evidence type="ECO:0000313" key="4">
    <source>
        <dbReference type="RefSeq" id="XP_004514208.1"/>
    </source>
</evidence>
<evidence type="ECO:0000259" key="2">
    <source>
        <dbReference type="PROSITE" id="PS50119"/>
    </source>
</evidence>
<feature type="domain" description="B box-type" evidence="2">
    <location>
        <begin position="21"/>
        <end position="64"/>
    </location>
</feature>
<proteinExistence type="predicted"/>
<dbReference type="GeneID" id="101508954"/>
<organism evidence="3 4">
    <name type="scientific">Cicer arietinum</name>
    <name type="common">Chickpea</name>
    <name type="synonym">Garbanzo</name>
    <dbReference type="NCBI Taxonomy" id="3827"/>
    <lineage>
        <taxon>Eukaryota</taxon>
        <taxon>Viridiplantae</taxon>
        <taxon>Streptophyta</taxon>
        <taxon>Embryophyta</taxon>
        <taxon>Tracheophyta</taxon>
        <taxon>Spermatophyta</taxon>
        <taxon>Magnoliopsida</taxon>
        <taxon>eudicotyledons</taxon>
        <taxon>Gunneridae</taxon>
        <taxon>Pentapetalae</taxon>
        <taxon>rosids</taxon>
        <taxon>fabids</taxon>
        <taxon>Fabales</taxon>
        <taxon>Fabaceae</taxon>
        <taxon>Papilionoideae</taxon>
        <taxon>50 kb inversion clade</taxon>
        <taxon>NPAAA clade</taxon>
        <taxon>Hologalegina</taxon>
        <taxon>IRL clade</taxon>
        <taxon>Cicereae</taxon>
        <taxon>Cicer</taxon>
    </lineage>
</organism>
<reference evidence="4" key="1">
    <citation type="submission" date="2025-08" db="UniProtKB">
        <authorList>
            <consortium name="RefSeq"/>
        </authorList>
    </citation>
    <scope>IDENTIFICATION</scope>
    <source>
        <tissue evidence="4">Etiolated seedlings</tissue>
    </source>
</reference>
<sequence>MFICSSPNVVPRWLQVLLTEKFYNACVIHEDAKKNEKNVYCLDCCISLCPHCVSPHRSHRLLQIRRYVYHDVIRLDDVANLIDCSSIQFYRTNSAKVVFLNQRPPTKIKGSGNFCSTCDRTLQDPYHYCSLSCKVSHLVKTLGSLSGYLFECNYMPLSDSGLDDGLIMTPDSVLEPAGSNRTSSGSGGYDGVDCRTTLACTATTEIVRKKRSGVSTFRPPCRPACSPVTEISVNLMNRRKGTPQRAPLY</sequence>
<evidence type="ECO:0000256" key="1">
    <source>
        <dbReference type="PROSITE-ProRule" id="PRU00024"/>
    </source>
</evidence>
<name>A0A1S2Z351_CICAR</name>
<dbReference type="eggNOG" id="ENOG502QRZG">
    <property type="taxonomic scope" value="Eukaryota"/>
</dbReference>
<protein>
    <submittedName>
        <fullName evidence="4">Uncharacterized protein LOC101508954</fullName>
    </submittedName>
</protein>
<keyword evidence="1" id="KW-0863">Zinc-finger</keyword>
<dbReference type="RefSeq" id="XP_004514208.1">
    <property type="nucleotide sequence ID" value="XM_004514151.3"/>
</dbReference>
<keyword evidence="1" id="KW-0862">Zinc</keyword>
<dbReference type="KEGG" id="cam:101508954"/>
<dbReference type="PROSITE" id="PS50119">
    <property type="entry name" value="ZF_BBOX"/>
    <property type="match status" value="1"/>
</dbReference>
<keyword evidence="1" id="KW-0479">Metal-binding</keyword>
<dbReference type="PaxDb" id="3827-XP_004514208.1"/>
<dbReference type="InterPro" id="IPR000315">
    <property type="entry name" value="Znf_B-box"/>
</dbReference>
<gene>
    <name evidence="4" type="primary">LOC101508954</name>
</gene>
<dbReference type="GO" id="GO:0008270">
    <property type="term" value="F:zinc ion binding"/>
    <property type="evidence" value="ECO:0007669"/>
    <property type="project" value="UniProtKB-KW"/>
</dbReference>
<dbReference type="Pfam" id="PF04640">
    <property type="entry name" value="PLATZ"/>
    <property type="match status" value="1"/>
</dbReference>
<dbReference type="OrthoDB" id="1908108at2759"/>
<dbReference type="PANTHER" id="PTHR31065:SF1">
    <property type="entry name" value="OS09G0116050 PROTEIN"/>
    <property type="match status" value="1"/>
</dbReference>
<dbReference type="AlphaFoldDB" id="A0A1S2Z351"/>
<dbReference type="Proteomes" id="UP000087171">
    <property type="component" value="Unplaced"/>
</dbReference>
<dbReference type="InterPro" id="IPR006734">
    <property type="entry name" value="PLATZ"/>
</dbReference>
<dbReference type="PANTHER" id="PTHR31065">
    <property type="entry name" value="PLATZ TRANSCRIPTION FACTOR FAMILY PROTEIN"/>
    <property type="match status" value="1"/>
</dbReference>
<keyword evidence="3" id="KW-1185">Reference proteome</keyword>
<evidence type="ECO:0000313" key="3">
    <source>
        <dbReference type="Proteomes" id="UP000087171"/>
    </source>
</evidence>